<keyword evidence="1" id="KW-0813">Transport</keyword>
<feature type="compositionally biased region" description="Polar residues" evidence="4">
    <location>
        <begin position="1"/>
        <end position="12"/>
    </location>
</feature>
<sequence>MPGASTPATAVSGTDLPASSPATRSPAAPRRAATKGAHVAVKSLSHAYRRNDGKVLDGIDFEIGQGEIVALLGRSGCGKSTLLHMLAGLTQPSEGEVVINGNGVREPSHKWVMMFQAPSLFPWLSVAQNAALGLKFTRRGHEIDARIPEILDLVDLGAFADRNAQELSGGQQQRVALARSLAPQPEMLLLDEPFSALDAFTRRNLQRDVRAIARNLGLTLVIVTHDVGEAVRMADRVIVLQANPGRVAEDTAIDLSEEERAGGAEGFQREHSRLMGVYSRIAEAADAQDDIANDFTQL</sequence>
<organism evidence="6 7">
    <name type="scientific">Pseudothioclava arenosa</name>
    <dbReference type="NCBI Taxonomy" id="1795308"/>
    <lineage>
        <taxon>Bacteria</taxon>
        <taxon>Pseudomonadati</taxon>
        <taxon>Pseudomonadota</taxon>
        <taxon>Alphaproteobacteria</taxon>
        <taxon>Rhodobacterales</taxon>
        <taxon>Paracoccaceae</taxon>
        <taxon>Pseudothioclava</taxon>
    </lineage>
</organism>
<dbReference type="PANTHER" id="PTHR42781">
    <property type="entry name" value="SPERMIDINE/PUTRESCINE IMPORT ATP-BINDING PROTEIN POTA"/>
    <property type="match status" value="1"/>
</dbReference>
<keyword evidence="2" id="KW-0547">Nucleotide-binding</keyword>
<comment type="caution">
    <text evidence="6">The sequence shown here is derived from an EMBL/GenBank/DDBJ whole genome shotgun (WGS) entry which is preliminary data.</text>
</comment>
<dbReference type="SUPFAM" id="SSF52540">
    <property type="entry name" value="P-loop containing nucleoside triphosphate hydrolases"/>
    <property type="match status" value="1"/>
</dbReference>
<feature type="domain" description="ABC transporter" evidence="5">
    <location>
        <begin position="39"/>
        <end position="267"/>
    </location>
</feature>
<dbReference type="PROSITE" id="PS50893">
    <property type="entry name" value="ABC_TRANSPORTER_2"/>
    <property type="match status" value="1"/>
</dbReference>
<dbReference type="InterPro" id="IPR003593">
    <property type="entry name" value="AAA+_ATPase"/>
</dbReference>
<reference evidence="6 7" key="1">
    <citation type="submission" date="2017-09" db="EMBL/GenBank/DDBJ databases">
        <title>A multilocus sequence analysis scheme for characterization of bacteria in the genus Thioclava.</title>
        <authorList>
            <person name="Liu Y."/>
            <person name="Shao Z."/>
        </authorList>
    </citation>
    <scope>NUCLEOTIDE SEQUENCE [LARGE SCALE GENOMIC DNA]</scope>
    <source>
        <strain evidence="6 7">CAU 1312</strain>
    </source>
</reference>
<evidence type="ECO:0000256" key="3">
    <source>
        <dbReference type="ARBA" id="ARBA00022840"/>
    </source>
</evidence>
<dbReference type="EMBL" id="NTJD01000002">
    <property type="protein sequence ID" value="PCD77712.1"/>
    <property type="molecule type" value="Genomic_DNA"/>
</dbReference>
<evidence type="ECO:0000256" key="4">
    <source>
        <dbReference type="SAM" id="MobiDB-lite"/>
    </source>
</evidence>
<keyword evidence="3" id="KW-0067">ATP-binding</keyword>
<name>A0A2A4CTX5_9RHOB</name>
<dbReference type="Proteomes" id="UP000243507">
    <property type="component" value="Unassembled WGS sequence"/>
</dbReference>
<dbReference type="SMART" id="SM00382">
    <property type="entry name" value="AAA"/>
    <property type="match status" value="1"/>
</dbReference>
<dbReference type="InterPro" id="IPR003439">
    <property type="entry name" value="ABC_transporter-like_ATP-bd"/>
</dbReference>
<proteinExistence type="predicted"/>
<evidence type="ECO:0000259" key="5">
    <source>
        <dbReference type="PROSITE" id="PS50893"/>
    </source>
</evidence>
<dbReference type="PANTHER" id="PTHR42781:SF8">
    <property type="entry name" value="BICARBONATE TRANSPORT ATP-BINDING PROTEIN CMPC"/>
    <property type="match status" value="1"/>
</dbReference>
<dbReference type="InterPro" id="IPR027417">
    <property type="entry name" value="P-loop_NTPase"/>
</dbReference>
<dbReference type="InterPro" id="IPR017871">
    <property type="entry name" value="ABC_transporter-like_CS"/>
</dbReference>
<keyword evidence="7" id="KW-1185">Reference proteome</keyword>
<dbReference type="OrthoDB" id="9802264at2"/>
<feature type="compositionally biased region" description="Low complexity" evidence="4">
    <location>
        <begin position="17"/>
        <end position="31"/>
    </location>
</feature>
<feature type="region of interest" description="Disordered" evidence="4">
    <location>
        <begin position="1"/>
        <end position="33"/>
    </location>
</feature>
<gene>
    <name evidence="6" type="ORF">CLN94_02475</name>
</gene>
<dbReference type="GO" id="GO:0005524">
    <property type="term" value="F:ATP binding"/>
    <property type="evidence" value="ECO:0007669"/>
    <property type="project" value="UniProtKB-KW"/>
</dbReference>
<dbReference type="InterPro" id="IPR050093">
    <property type="entry name" value="ABC_SmlMolc_Importer"/>
</dbReference>
<dbReference type="PROSITE" id="PS00211">
    <property type="entry name" value="ABC_TRANSPORTER_1"/>
    <property type="match status" value="1"/>
</dbReference>
<evidence type="ECO:0000313" key="6">
    <source>
        <dbReference type="EMBL" id="PCD77712.1"/>
    </source>
</evidence>
<protein>
    <submittedName>
        <fullName evidence="6">ABC transporter</fullName>
    </submittedName>
</protein>
<dbReference type="Pfam" id="PF00005">
    <property type="entry name" value="ABC_tran"/>
    <property type="match status" value="1"/>
</dbReference>
<dbReference type="CDD" id="cd03293">
    <property type="entry name" value="ABC_NrtD_SsuB_transporters"/>
    <property type="match status" value="1"/>
</dbReference>
<dbReference type="AlphaFoldDB" id="A0A2A4CTX5"/>
<evidence type="ECO:0000256" key="2">
    <source>
        <dbReference type="ARBA" id="ARBA00022741"/>
    </source>
</evidence>
<dbReference type="Gene3D" id="3.40.50.300">
    <property type="entry name" value="P-loop containing nucleotide triphosphate hydrolases"/>
    <property type="match status" value="1"/>
</dbReference>
<accession>A0A2A4CTX5</accession>
<evidence type="ECO:0000256" key="1">
    <source>
        <dbReference type="ARBA" id="ARBA00022448"/>
    </source>
</evidence>
<dbReference type="GO" id="GO:0016887">
    <property type="term" value="F:ATP hydrolysis activity"/>
    <property type="evidence" value="ECO:0007669"/>
    <property type="project" value="InterPro"/>
</dbReference>
<evidence type="ECO:0000313" key="7">
    <source>
        <dbReference type="Proteomes" id="UP000243507"/>
    </source>
</evidence>